<feature type="compositionally biased region" description="Basic and acidic residues" evidence="1">
    <location>
        <begin position="252"/>
        <end position="264"/>
    </location>
</feature>
<proteinExistence type="predicted"/>
<evidence type="ECO:0000256" key="1">
    <source>
        <dbReference type="SAM" id="MobiDB-lite"/>
    </source>
</evidence>
<gene>
    <name evidence="3" type="ORF">ENN50_03305</name>
</gene>
<evidence type="ECO:0000256" key="2">
    <source>
        <dbReference type="SAM" id="Phobius"/>
    </source>
</evidence>
<sequence>MSERVVSRVLIVLSVLLVIAEAVMVWLYGVHLETILLPFIFFLAAVAVLYGLVLMNGMRPEIESVSMRRARAMKDDLVRKRLEGYEVDEEFLPGGAKKKKQRGSAPVRQESTPMPAREEKTASVTRQTAVEDPFRNLDPRMLELVQSFGGFRQMIAAVEAMDAVTFKRMIYSLNIDVVDRDAFLEPLRAAVGKAERGPGELRRLLDHEGMEEYIKNVLAGRDGMSDSGSGSYSLDLDTDMLAGGPSAPPGEFSHDPRSVIDQFKRSLKKS</sequence>
<dbReference type="EMBL" id="DSBW01000077">
    <property type="protein sequence ID" value="HED30717.1"/>
    <property type="molecule type" value="Genomic_DNA"/>
</dbReference>
<name>A0A831SLY1_PROAE</name>
<comment type="caution">
    <text evidence="3">The sequence shown here is derived from an EMBL/GenBank/DDBJ whole genome shotgun (WGS) entry which is preliminary data.</text>
</comment>
<evidence type="ECO:0000313" key="3">
    <source>
        <dbReference type="EMBL" id="HED30717.1"/>
    </source>
</evidence>
<keyword evidence="2" id="KW-0472">Membrane</keyword>
<feature type="transmembrane region" description="Helical" evidence="2">
    <location>
        <begin position="9"/>
        <end position="29"/>
    </location>
</feature>
<feature type="region of interest" description="Disordered" evidence="1">
    <location>
        <begin position="95"/>
        <end position="126"/>
    </location>
</feature>
<accession>A0A831SLY1</accession>
<feature type="transmembrane region" description="Helical" evidence="2">
    <location>
        <begin position="35"/>
        <end position="58"/>
    </location>
</feature>
<protein>
    <submittedName>
        <fullName evidence="3">Uncharacterized protein</fullName>
    </submittedName>
</protein>
<keyword evidence="2" id="KW-1133">Transmembrane helix</keyword>
<organism evidence="3">
    <name type="scientific">Prosthecochloris aestuarii</name>
    <dbReference type="NCBI Taxonomy" id="1102"/>
    <lineage>
        <taxon>Bacteria</taxon>
        <taxon>Pseudomonadati</taxon>
        <taxon>Chlorobiota</taxon>
        <taxon>Chlorobiia</taxon>
        <taxon>Chlorobiales</taxon>
        <taxon>Chlorobiaceae</taxon>
        <taxon>Prosthecochloris</taxon>
    </lineage>
</organism>
<dbReference type="AlphaFoldDB" id="A0A831SLY1"/>
<feature type="region of interest" description="Disordered" evidence="1">
    <location>
        <begin position="235"/>
        <end position="270"/>
    </location>
</feature>
<dbReference type="Proteomes" id="UP000886335">
    <property type="component" value="Unassembled WGS sequence"/>
</dbReference>
<reference evidence="3" key="1">
    <citation type="journal article" date="2020" name="mSystems">
        <title>Genome- and Community-Level Interaction Insights into Carbon Utilization and Element Cycling Functions of Hydrothermarchaeota in Hydrothermal Sediment.</title>
        <authorList>
            <person name="Zhou Z."/>
            <person name="Liu Y."/>
            <person name="Xu W."/>
            <person name="Pan J."/>
            <person name="Luo Z.H."/>
            <person name="Li M."/>
        </authorList>
    </citation>
    <scope>NUCLEOTIDE SEQUENCE [LARGE SCALE GENOMIC DNA]</scope>
    <source>
        <strain evidence="3">SpSt-1181</strain>
    </source>
</reference>
<keyword evidence="2" id="KW-0812">Transmembrane</keyword>